<dbReference type="AlphaFoldDB" id="A0A2M8KR09"/>
<feature type="domain" description="Mur ligase central" evidence="2">
    <location>
        <begin position="10"/>
        <end position="128"/>
    </location>
</feature>
<dbReference type="PANTHER" id="PTHR43445:SF3">
    <property type="entry name" value="UDP-N-ACETYLMURAMATE--L-ALANINE LIGASE"/>
    <property type="match status" value="1"/>
</dbReference>
<sequence length="300" mass="34578">QTDVRPKFSLLSPHYVIATVFDYDHVDMYASPKELKYVYARFFESIPQTGLIIVNRDDAVLRALSSNVKARIVTYGMSKQADYRVHSITRQNDRTVFSITTKEGKEYTFTLNLHGKHNALNATAVIAFCNEYGLDLKKCDRALSLFSGVRRRLELYYDKKNIVILDDYAHHPAEITATIDAVRTSYPHRKIAVLFQPHTYSRTKHFLYDFIESLSKADYIGVLPIFASKREQTDNTVSSRLLTVKASEHGYKNFTYIRNEKEINTWLRHVPKEQLAVLTMGAGDVYVCISTIQKFFEAHE</sequence>
<feature type="domain" description="Mur ligase C-terminal" evidence="1">
    <location>
        <begin position="151"/>
        <end position="283"/>
    </location>
</feature>
<evidence type="ECO:0000259" key="2">
    <source>
        <dbReference type="Pfam" id="PF08245"/>
    </source>
</evidence>
<evidence type="ECO:0008006" key="5">
    <source>
        <dbReference type="Google" id="ProtNLM"/>
    </source>
</evidence>
<dbReference type="InterPro" id="IPR036615">
    <property type="entry name" value="Mur_ligase_C_dom_sf"/>
</dbReference>
<proteinExistence type="predicted"/>
<dbReference type="PANTHER" id="PTHR43445">
    <property type="entry name" value="UDP-N-ACETYLMURAMATE--L-ALANINE LIGASE-RELATED"/>
    <property type="match status" value="1"/>
</dbReference>
<dbReference type="Gene3D" id="3.40.1190.10">
    <property type="entry name" value="Mur-like, catalytic domain"/>
    <property type="match status" value="1"/>
</dbReference>
<feature type="non-terminal residue" evidence="3">
    <location>
        <position position="1"/>
    </location>
</feature>
<evidence type="ECO:0000313" key="4">
    <source>
        <dbReference type="Proteomes" id="UP000229554"/>
    </source>
</evidence>
<comment type="caution">
    <text evidence="3">The sequence shown here is derived from an EMBL/GenBank/DDBJ whole genome shotgun (WGS) entry which is preliminary data.</text>
</comment>
<dbReference type="GO" id="GO:0016881">
    <property type="term" value="F:acid-amino acid ligase activity"/>
    <property type="evidence" value="ECO:0007669"/>
    <property type="project" value="InterPro"/>
</dbReference>
<dbReference type="Gene3D" id="3.90.190.20">
    <property type="entry name" value="Mur ligase, C-terminal domain"/>
    <property type="match status" value="1"/>
</dbReference>
<dbReference type="InterPro" id="IPR004101">
    <property type="entry name" value="Mur_ligase_C"/>
</dbReference>
<dbReference type="Proteomes" id="UP000229554">
    <property type="component" value="Unassembled WGS sequence"/>
</dbReference>
<evidence type="ECO:0000259" key="1">
    <source>
        <dbReference type="Pfam" id="PF02875"/>
    </source>
</evidence>
<dbReference type="GO" id="GO:0005524">
    <property type="term" value="F:ATP binding"/>
    <property type="evidence" value="ECO:0007669"/>
    <property type="project" value="InterPro"/>
</dbReference>
<organism evidence="3 4">
    <name type="scientific">Candidatus Roizmanbacteria bacterium CG10_big_fil_rev_8_21_14_0_10_39_6</name>
    <dbReference type="NCBI Taxonomy" id="1974853"/>
    <lineage>
        <taxon>Bacteria</taxon>
        <taxon>Candidatus Roizmaniibacteriota</taxon>
    </lineage>
</organism>
<dbReference type="InterPro" id="IPR050061">
    <property type="entry name" value="MurCDEF_pg_biosynth"/>
</dbReference>
<protein>
    <recommendedName>
        <fullName evidence="5">UDP-N-acetylmuramate--L-alanine ligase</fullName>
    </recommendedName>
</protein>
<dbReference type="SUPFAM" id="SSF53623">
    <property type="entry name" value="MurD-like peptide ligases, catalytic domain"/>
    <property type="match status" value="1"/>
</dbReference>
<dbReference type="Pfam" id="PF02875">
    <property type="entry name" value="Mur_ligase_C"/>
    <property type="match status" value="1"/>
</dbReference>
<dbReference type="EMBL" id="PFED01000221">
    <property type="protein sequence ID" value="PJE62348.1"/>
    <property type="molecule type" value="Genomic_DNA"/>
</dbReference>
<dbReference type="SUPFAM" id="SSF53244">
    <property type="entry name" value="MurD-like peptide ligases, peptide-binding domain"/>
    <property type="match status" value="1"/>
</dbReference>
<dbReference type="InterPro" id="IPR036565">
    <property type="entry name" value="Mur-like_cat_sf"/>
</dbReference>
<gene>
    <name evidence="3" type="ORF">COU88_05500</name>
</gene>
<dbReference type="InterPro" id="IPR013221">
    <property type="entry name" value="Mur_ligase_cen"/>
</dbReference>
<name>A0A2M8KR09_9BACT</name>
<dbReference type="Pfam" id="PF08245">
    <property type="entry name" value="Mur_ligase_M"/>
    <property type="match status" value="1"/>
</dbReference>
<accession>A0A2M8KR09</accession>
<reference evidence="4" key="1">
    <citation type="submission" date="2017-09" db="EMBL/GenBank/DDBJ databases">
        <title>Depth-based differentiation of microbial function through sediment-hosted aquifers and enrichment of novel symbionts in the deep terrestrial subsurface.</title>
        <authorList>
            <person name="Probst A.J."/>
            <person name="Ladd B."/>
            <person name="Jarett J.K."/>
            <person name="Geller-Mcgrath D.E."/>
            <person name="Sieber C.M.K."/>
            <person name="Emerson J.B."/>
            <person name="Anantharaman K."/>
            <person name="Thomas B.C."/>
            <person name="Malmstrom R."/>
            <person name="Stieglmeier M."/>
            <person name="Klingl A."/>
            <person name="Woyke T."/>
            <person name="Ryan C.M."/>
            <person name="Banfield J.F."/>
        </authorList>
    </citation>
    <scope>NUCLEOTIDE SEQUENCE [LARGE SCALE GENOMIC DNA]</scope>
</reference>
<evidence type="ECO:0000313" key="3">
    <source>
        <dbReference type="EMBL" id="PJE62348.1"/>
    </source>
</evidence>